<organism evidence="2">
    <name type="scientific">marine metagenome</name>
    <dbReference type="NCBI Taxonomy" id="408172"/>
    <lineage>
        <taxon>unclassified sequences</taxon>
        <taxon>metagenomes</taxon>
        <taxon>ecological metagenomes</taxon>
    </lineage>
</organism>
<dbReference type="SUPFAM" id="SSF53335">
    <property type="entry name" value="S-adenosyl-L-methionine-dependent methyltransferases"/>
    <property type="match status" value="1"/>
</dbReference>
<sequence length="239" mass="27426">MFFSSPPRNLKPELLDLDEAPFDEVQDSLEDVRLVNRYLGGYRVLLYYIRNFIKRHPLDKEFLVLDLATGSADQPIAVVDMARQLNVKIKVVALDINSKMLNYAHEKIRAYPEIHLVQGDIHSPPFGENSFDVVMNSLSLHHFTRIQAVNILRMADLMSRSGFIINDLNRSRIAHAFILILTRLVTKNRLTRHDAPVSVMNAFTPSEMAEMAQEAGVKCFTVNRHFPYRIGLVSTRKDY</sequence>
<dbReference type="InterPro" id="IPR041698">
    <property type="entry name" value="Methyltransf_25"/>
</dbReference>
<dbReference type="PANTHER" id="PTHR43591">
    <property type="entry name" value="METHYLTRANSFERASE"/>
    <property type="match status" value="1"/>
</dbReference>
<accession>A0A381V8N2</accession>
<gene>
    <name evidence="2" type="ORF">METZ01_LOCUS89524</name>
</gene>
<reference evidence="2" key="1">
    <citation type="submission" date="2018-05" db="EMBL/GenBank/DDBJ databases">
        <authorList>
            <person name="Lanie J.A."/>
            <person name="Ng W.-L."/>
            <person name="Kazmierczak K.M."/>
            <person name="Andrzejewski T.M."/>
            <person name="Davidsen T.M."/>
            <person name="Wayne K.J."/>
            <person name="Tettelin H."/>
            <person name="Glass J.I."/>
            <person name="Rusch D."/>
            <person name="Podicherti R."/>
            <person name="Tsui H.-C.T."/>
            <person name="Winkler M.E."/>
        </authorList>
    </citation>
    <scope>NUCLEOTIDE SEQUENCE</scope>
</reference>
<dbReference type="InterPro" id="IPR029063">
    <property type="entry name" value="SAM-dependent_MTases_sf"/>
</dbReference>
<evidence type="ECO:0000313" key="2">
    <source>
        <dbReference type="EMBL" id="SVA36670.1"/>
    </source>
</evidence>
<name>A0A381V8N2_9ZZZZ</name>
<dbReference type="Gene3D" id="3.40.50.150">
    <property type="entry name" value="Vaccinia Virus protein VP39"/>
    <property type="match status" value="1"/>
</dbReference>
<evidence type="ECO:0000259" key="1">
    <source>
        <dbReference type="Pfam" id="PF13649"/>
    </source>
</evidence>
<dbReference type="Pfam" id="PF13649">
    <property type="entry name" value="Methyltransf_25"/>
    <property type="match status" value="1"/>
</dbReference>
<proteinExistence type="predicted"/>
<feature type="domain" description="Methyltransferase" evidence="1">
    <location>
        <begin position="64"/>
        <end position="153"/>
    </location>
</feature>
<protein>
    <recommendedName>
        <fullName evidence="1">Methyltransferase domain-containing protein</fullName>
    </recommendedName>
</protein>
<dbReference type="AlphaFoldDB" id="A0A381V8N2"/>
<dbReference type="EMBL" id="UINC01008135">
    <property type="protein sequence ID" value="SVA36670.1"/>
    <property type="molecule type" value="Genomic_DNA"/>
</dbReference>
<dbReference type="CDD" id="cd02440">
    <property type="entry name" value="AdoMet_MTases"/>
    <property type="match status" value="1"/>
</dbReference>